<evidence type="ECO:0000313" key="8">
    <source>
        <dbReference type="Proteomes" id="UP000614350"/>
    </source>
</evidence>
<keyword evidence="5" id="KW-0966">Cell projection</keyword>
<evidence type="ECO:0000256" key="1">
    <source>
        <dbReference type="ARBA" id="ARBA00004138"/>
    </source>
</evidence>
<comment type="subcellular location">
    <subcellularLocation>
        <location evidence="1">Cell projection</location>
        <location evidence="1">Cilium</location>
    </subcellularLocation>
    <subcellularLocation>
        <location evidence="2">Cytoplasm</location>
        <location evidence="2">Cytoskeleton</location>
    </subcellularLocation>
</comment>
<comment type="caution">
    <text evidence="7">The sequence shown here is derived from an EMBL/GenBank/DDBJ whole genome shotgun (WGS) entry which is preliminary data.</text>
</comment>
<keyword evidence="4" id="KW-0206">Cytoskeleton</keyword>
<dbReference type="GO" id="GO:0035082">
    <property type="term" value="P:axoneme assembly"/>
    <property type="evidence" value="ECO:0007669"/>
    <property type="project" value="InterPro"/>
</dbReference>
<protein>
    <submittedName>
        <fullName evidence="7">Uncharacterized protein</fullName>
    </submittedName>
</protein>
<dbReference type="Proteomes" id="UP000614350">
    <property type="component" value="Unassembled WGS sequence"/>
</dbReference>
<accession>A0A834JZ23</accession>
<gene>
    <name evidence="7" type="ORF">HZH66_007652</name>
</gene>
<evidence type="ECO:0000256" key="6">
    <source>
        <dbReference type="ARBA" id="ARBA00038014"/>
    </source>
</evidence>
<evidence type="ECO:0000256" key="5">
    <source>
        <dbReference type="ARBA" id="ARBA00023273"/>
    </source>
</evidence>
<sequence>MQIGKCSSELLRRVFKGYRQDELPLPHPCYRNTSMDYGWYAPTIHTVPTSYYPRNAYFSRDAALGGMYRNYSLNTELDKTFF</sequence>
<reference evidence="7" key="1">
    <citation type="journal article" date="2020" name="G3 (Bethesda)">
        <title>High-Quality Assemblies for Three Invasive Social Wasps from the &lt;i&gt;Vespula&lt;/i&gt; Genus.</title>
        <authorList>
            <person name="Harrop T.W.R."/>
            <person name="Guhlin J."/>
            <person name="McLaughlin G.M."/>
            <person name="Permina E."/>
            <person name="Stockwell P."/>
            <person name="Gilligan J."/>
            <person name="Le Lec M.F."/>
            <person name="Gruber M.A.M."/>
            <person name="Quinn O."/>
            <person name="Lovegrove M."/>
            <person name="Duncan E.J."/>
            <person name="Remnant E.J."/>
            <person name="Van Eeckhoven J."/>
            <person name="Graham B."/>
            <person name="Knapp R.A."/>
            <person name="Langford K.W."/>
            <person name="Kronenberg Z."/>
            <person name="Press M.O."/>
            <person name="Eacker S.M."/>
            <person name="Wilson-Rankin E.E."/>
            <person name="Purcell J."/>
            <person name="Lester P.J."/>
            <person name="Dearden P.K."/>
        </authorList>
    </citation>
    <scope>NUCLEOTIDE SEQUENCE</scope>
    <source>
        <strain evidence="7">Marl-1</strain>
    </source>
</reference>
<evidence type="ECO:0000256" key="4">
    <source>
        <dbReference type="ARBA" id="ARBA00023212"/>
    </source>
</evidence>
<keyword evidence="8" id="KW-1185">Reference proteome</keyword>
<dbReference type="PANTHER" id="PTHR20899:SF1">
    <property type="entry name" value="PIERCER OF MICROTUBULE WALL 1 PROTEIN"/>
    <property type="match status" value="1"/>
</dbReference>
<evidence type="ECO:0000256" key="2">
    <source>
        <dbReference type="ARBA" id="ARBA00004245"/>
    </source>
</evidence>
<proteinExistence type="inferred from homology"/>
<dbReference type="InterPro" id="IPR026507">
    <property type="entry name" value="PIRC1/2"/>
</dbReference>
<evidence type="ECO:0000313" key="7">
    <source>
        <dbReference type="EMBL" id="KAF7396790.1"/>
    </source>
</evidence>
<comment type="similarity">
    <text evidence="6">Belongs to the PIERCE1 family.</text>
</comment>
<dbReference type="EMBL" id="JACSEA010000007">
    <property type="protein sequence ID" value="KAF7396790.1"/>
    <property type="molecule type" value="Genomic_DNA"/>
</dbReference>
<dbReference type="PANTHER" id="PTHR20899">
    <property type="entry name" value="PIERCE HOMOLOG"/>
    <property type="match status" value="1"/>
</dbReference>
<evidence type="ECO:0000256" key="3">
    <source>
        <dbReference type="ARBA" id="ARBA00022490"/>
    </source>
</evidence>
<keyword evidence="3" id="KW-0963">Cytoplasm</keyword>
<organism evidence="7 8">
    <name type="scientific">Vespula vulgaris</name>
    <name type="common">Yellow jacket</name>
    <name type="synonym">Wasp</name>
    <dbReference type="NCBI Taxonomy" id="7454"/>
    <lineage>
        <taxon>Eukaryota</taxon>
        <taxon>Metazoa</taxon>
        <taxon>Ecdysozoa</taxon>
        <taxon>Arthropoda</taxon>
        <taxon>Hexapoda</taxon>
        <taxon>Insecta</taxon>
        <taxon>Pterygota</taxon>
        <taxon>Neoptera</taxon>
        <taxon>Endopterygota</taxon>
        <taxon>Hymenoptera</taxon>
        <taxon>Apocrita</taxon>
        <taxon>Aculeata</taxon>
        <taxon>Vespoidea</taxon>
        <taxon>Vespidae</taxon>
        <taxon>Vespinae</taxon>
        <taxon>Vespula</taxon>
    </lineage>
</organism>
<dbReference type="AlphaFoldDB" id="A0A834JZ23"/>
<dbReference type="Pfam" id="PF14892">
    <property type="entry name" value="PIRC1_2"/>
    <property type="match status" value="1"/>
</dbReference>
<dbReference type="GO" id="GO:0005879">
    <property type="term" value="C:axonemal microtubule"/>
    <property type="evidence" value="ECO:0007669"/>
    <property type="project" value="InterPro"/>
</dbReference>
<name>A0A834JZ23_VESVU</name>